<dbReference type="AlphaFoldDB" id="A0A396J1Z7"/>
<evidence type="ECO:0000313" key="2">
    <source>
        <dbReference type="EMBL" id="RHN70878.1"/>
    </source>
</evidence>
<protein>
    <submittedName>
        <fullName evidence="2">Uncharacterized protein</fullName>
    </submittedName>
</protein>
<dbReference type="Proteomes" id="UP000265566">
    <property type="component" value="Chromosome 3"/>
</dbReference>
<organism evidence="2 3">
    <name type="scientific">Medicago truncatula</name>
    <name type="common">Barrel medic</name>
    <name type="synonym">Medicago tribuloides</name>
    <dbReference type="NCBI Taxonomy" id="3880"/>
    <lineage>
        <taxon>Eukaryota</taxon>
        <taxon>Viridiplantae</taxon>
        <taxon>Streptophyta</taxon>
        <taxon>Embryophyta</taxon>
        <taxon>Tracheophyta</taxon>
        <taxon>Spermatophyta</taxon>
        <taxon>Magnoliopsida</taxon>
        <taxon>eudicotyledons</taxon>
        <taxon>Gunneridae</taxon>
        <taxon>Pentapetalae</taxon>
        <taxon>rosids</taxon>
        <taxon>fabids</taxon>
        <taxon>Fabales</taxon>
        <taxon>Fabaceae</taxon>
        <taxon>Papilionoideae</taxon>
        <taxon>50 kb inversion clade</taxon>
        <taxon>NPAAA clade</taxon>
        <taxon>Hologalegina</taxon>
        <taxon>IRL clade</taxon>
        <taxon>Trifolieae</taxon>
        <taxon>Medicago</taxon>
    </lineage>
</organism>
<comment type="caution">
    <text evidence="2">The sequence shown here is derived from an EMBL/GenBank/DDBJ whole genome shotgun (WGS) entry which is preliminary data.</text>
</comment>
<evidence type="ECO:0000256" key="1">
    <source>
        <dbReference type="SAM" id="Coils"/>
    </source>
</evidence>
<dbReference type="EMBL" id="PSQE01000003">
    <property type="protein sequence ID" value="RHN70878.1"/>
    <property type="molecule type" value="Genomic_DNA"/>
</dbReference>
<sequence>MKETEFKLKENQLKMKKKFELRMKNLKEEELKIKEKELDLKILFKDTTGMTDTQLQECEISCNLIREKHRIM</sequence>
<proteinExistence type="predicted"/>
<dbReference type="Gramene" id="rna19509">
    <property type="protein sequence ID" value="RHN70878.1"/>
    <property type="gene ID" value="gene19509"/>
</dbReference>
<keyword evidence="1" id="KW-0175">Coiled coil</keyword>
<name>A0A396J1Z7_MEDTR</name>
<feature type="coiled-coil region" evidence="1">
    <location>
        <begin position="9"/>
        <end position="46"/>
    </location>
</feature>
<reference evidence="3" key="1">
    <citation type="journal article" date="2018" name="Nat. Plants">
        <title>Whole-genome landscape of Medicago truncatula symbiotic genes.</title>
        <authorList>
            <person name="Pecrix Y."/>
            <person name="Staton S.E."/>
            <person name="Sallet E."/>
            <person name="Lelandais-Briere C."/>
            <person name="Moreau S."/>
            <person name="Carrere S."/>
            <person name="Blein T."/>
            <person name="Jardinaud M.F."/>
            <person name="Latrasse D."/>
            <person name="Zouine M."/>
            <person name="Zahm M."/>
            <person name="Kreplak J."/>
            <person name="Mayjonade B."/>
            <person name="Satge C."/>
            <person name="Perez M."/>
            <person name="Cauet S."/>
            <person name="Marande W."/>
            <person name="Chantry-Darmon C."/>
            <person name="Lopez-Roques C."/>
            <person name="Bouchez O."/>
            <person name="Berard A."/>
            <person name="Debelle F."/>
            <person name="Munos S."/>
            <person name="Bendahmane A."/>
            <person name="Berges H."/>
            <person name="Niebel A."/>
            <person name="Buitink J."/>
            <person name="Frugier F."/>
            <person name="Benhamed M."/>
            <person name="Crespi M."/>
            <person name="Gouzy J."/>
            <person name="Gamas P."/>
        </authorList>
    </citation>
    <scope>NUCLEOTIDE SEQUENCE [LARGE SCALE GENOMIC DNA]</scope>
    <source>
        <strain evidence="3">cv. Jemalong A17</strain>
    </source>
</reference>
<gene>
    <name evidence="2" type="ORF">MtrunA17_Chr3g0140261</name>
</gene>
<evidence type="ECO:0000313" key="3">
    <source>
        <dbReference type="Proteomes" id="UP000265566"/>
    </source>
</evidence>
<accession>A0A396J1Z7</accession>